<dbReference type="Pfam" id="PF01425">
    <property type="entry name" value="Amidase"/>
    <property type="match status" value="1"/>
</dbReference>
<dbReference type="SUPFAM" id="SSF75304">
    <property type="entry name" value="Amidase signature (AS) enzymes"/>
    <property type="match status" value="1"/>
</dbReference>
<dbReference type="PANTHER" id="PTHR42678:SF34">
    <property type="entry name" value="OS04G0183300 PROTEIN"/>
    <property type="match status" value="1"/>
</dbReference>
<organism evidence="2 3">
    <name type="scientific">Lepraria finkii</name>
    <dbReference type="NCBI Taxonomy" id="1340010"/>
    <lineage>
        <taxon>Eukaryota</taxon>
        <taxon>Fungi</taxon>
        <taxon>Dikarya</taxon>
        <taxon>Ascomycota</taxon>
        <taxon>Pezizomycotina</taxon>
        <taxon>Lecanoromycetes</taxon>
        <taxon>OSLEUM clade</taxon>
        <taxon>Lecanoromycetidae</taxon>
        <taxon>Lecanorales</taxon>
        <taxon>Lecanorineae</taxon>
        <taxon>Stereocaulaceae</taxon>
        <taxon>Lepraria</taxon>
    </lineage>
</organism>
<evidence type="ECO:0000313" key="2">
    <source>
        <dbReference type="EMBL" id="KAL2056730.1"/>
    </source>
</evidence>
<dbReference type="Proteomes" id="UP001590951">
    <property type="component" value="Unassembled WGS sequence"/>
</dbReference>
<dbReference type="InterPro" id="IPR023631">
    <property type="entry name" value="Amidase_dom"/>
</dbReference>
<comment type="caution">
    <text evidence="2">The sequence shown here is derived from an EMBL/GenBank/DDBJ whole genome shotgun (WGS) entry which is preliminary data.</text>
</comment>
<evidence type="ECO:0000259" key="1">
    <source>
        <dbReference type="Pfam" id="PF01425"/>
    </source>
</evidence>
<dbReference type="PANTHER" id="PTHR42678">
    <property type="entry name" value="AMIDASE"/>
    <property type="match status" value="1"/>
</dbReference>
<evidence type="ECO:0000313" key="3">
    <source>
        <dbReference type="Proteomes" id="UP001590951"/>
    </source>
</evidence>
<dbReference type="Gene3D" id="3.90.1300.10">
    <property type="entry name" value="Amidase signature (AS) domain"/>
    <property type="match status" value="1"/>
</dbReference>
<reference evidence="2 3" key="1">
    <citation type="submission" date="2024-09" db="EMBL/GenBank/DDBJ databases">
        <title>Rethinking Asexuality: The Enigmatic Case of Functional Sexual Genes in Lepraria (Stereocaulaceae).</title>
        <authorList>
            <person name="Doellman M."/>
            <person name="Sun Y."/>
            <person name="Barcenas-Pena A."/>
            <person name="Lumbsch H.T."/>
            <person name="Grewe F."/>
        </authorList>
    </citation>
    <scope>NUCLEOTIDE SEQUENCE [LARGE SCALE GENOMIC DNA]</scope>
    <source>
        <strain evidence="2 3">Grewe 0041</strain>
    </source>
</reference>
<feature type="domain" description="Amidase" evidence="1">
    <location>
        <begin position="108"/>
        <end position="568"/>
    </location>
</feature>
<proteinExistence type="predicted"/>
<sequence>MDEVGNAYDDGIFLSIEHEMYKSWRWPSPFVGGFIWPSFKGSHQKYSKKMHSRFAISTFLCSTLLAFVCGQTCPNTTDETISGFPALIEVTLEELETGLESGLFTSVDLVNAYIARILEVNGTLNCVTEINPDAVSIAAELDAERANGTTRGPLHGVPIIIKNNIATDDKMNNTAGSFALYGAKVPRDSTLASKLRAAGVIILGKSNLSQWANFRSDNSTNGWSAYGGQTFGVYYPEQDPSGSSSGSGVSSAIGLAFAALGSETSGSILSPSEVNNLVGIKPSVGLTSRFLVIPISQRQDTVGPMARTVKDAAYVLQAIAGKDPFDNYTLAQPLDTPPDYVAACNFSALRGKRIGIPRNVIDLTMEPDNTVVAAFNAAVQTIKNAGATIVDNTNITAFALDQYNNGSAENIVLDADFISDLADNYLSMLTYNPENVHNLEDVRTFTQHFPQEDYPDRDTGVWDMALAMGYNNTDPRFWAAYQLNLEIAGPQGILGLLTNYSLDALILPTDFSPGLPALVGTPVVTVPLGFYPANETVVRNMRGTLVETGPNIPFGISFLGPAWSEATLIGFAYAFEQRTMVRNKVQPYIVPSTELKDVMGMGINASVSVAKRGYASQGRKYGTVRNPSSPRAVKV</sequence>
<dbReference type="EMBL" id="JBHFEH010000007">
    <property type="protein sequence ID" value="KAL2056730.1"/>
    <property type="molecule type" value="Genomic_DNA"/>
</dbReference>
<protein>
    <recommendedName>
        <fullName evidence="1">Amidase domain-containing protein</fullName>
    </recommendedName>
</protein>
<gene>
    <name evidence="2" type="ORF">ABVK25_003124</name>
</gene>
<keyword evidence="3" id="KW-1185">Reference proteome</keyword>
<accession>A0ABR4BGE5</accession>
<name>A0ABR4BGE5_9LECA</name>
<dbReference type="InterPro" id="IPR036928">
    <property type="entry name" value="AS_sf"/>
</dbReference>